<feature type="region of interest" description="Disordered" evidence="1">
    <location>
        <begin position="285"/>
        <end position="310"/>
    </location>
</feature>
<dbReference type="EMBL" id="CAUYUJ010010524">
    <property type="protein sequence ID" value="CAK0829597.1"/>
    <property type="molecule type" value="Genomic_DNA"/>
</dbReference>
<evidence type="ECO:0000256" key="2">
    <source>
        <dbReference type="SAM" id="SignalP"/>
    </source>
</evidence>
<keyword evidence="2" id="KW-0732">Signal</keyword>
<comment type="caution">
    <text evidence="3">The sequence shown here is derived from an EMBL/GenBank/DDBJ whole genome shotgun (WGS) entry which is preliminary data.</text>
</comment>
<name>A0ABN9SD79_9DINO</name>
<sequence>MPRAVLIGFALLALAAGPASAARPSAFSDVALEADESEAASEGVGADREDAGQKVALGVLGRGQVVKQREAEDQLGPCVDGVCHTCAEVEKMDPEAFDKDEALLETIGSLNAEIAGQANASRTGEVGKWDKFKSWCCDNTRSPEWTDSFWVFRVTENAFDASYRLKNANAVNYAGLFKFITGGGAIRPGGGWDVAAFQIQVNRKLTSDYYHCNGGKTEFRFVGHHWTDIRALRSTYYRVGIEQPAASIQTSRCGRASPCYKDYCVSEVVAEDRIQRCLQGHVDKTQMRSRVSTPSRQRARAFRTQSRPSA</sequence>
<protein>
    <submittedName>
        <fullName evidence="3">Uncharacterized protein</fullName>
    </submittedName>
</protein>
<accession>A0ABN9SD79</accession>
<gene>
    <name evidence="3" type="ORF">PCOR1329_LOCUS28491</name>
</gene>
<organism evidence="3 4">
    <name type="scientific">Prorocentrum cordatum</name>
    <dbReference type="NCBI Taxonomy" id="2364126"/>
    <lineage>
        <taxon>Eukaryota</taxon>
        <taxon>Sar</taxon>
        <taxon>Alveolata</taxon>
        <taxon>Dinophyceae</taxon>
        <taxon>Prorocentrales</taxon>
        <taxon>Prorocentraceae</taxon>
        <taxon>Prorocentrum</taxon>
    </lineage>
</organism>
<reference evidence="3" key="1">
    <citation type="submission" date="2023-10" db="EMBL/GenBank/DDBJ databases">
        <authorList>
            <person name="Chen Y."/>
            <person name="Shah S."/>
            <person name="Dougan E. K."/>
            <person name="Thang M."/>
            <person name="Chan C."/>
        </authorList>
    </citation>
    <scope>NUCLEOTIDE SEQUENCE [LARGE SCALE GENOMIC DNA]</scope>
</reference>
<evidence type="ECO:0000256" key="1">
    <source>
        <dbReference type="SAM" id="MobiDB-lite"/>
    </source>
</evidence>
<evidence type="ECO:0000313" key="4">
    <source>
        <dbReference type="Proteomes" id="UP001189429"/>
    </source>
</evidence>
<feature type="chain" id="PRO_5045123060" evidence="2">
    <location>
        <begin position="22"/>
        <end position="310"/>
    </location>
</feature>
<dbReference type="Proteomes" id="UP001189429">
    <property type="component" value="Unassembled WGS sequence"/>
</dbReference>
<proteinExistence type="predicted"/>
<feature type="signal peptide" evidence="2">
    <location>
        <begin position="1"/>
        <end position="21"/>
    </location>
</feature>
<evidence type="ECO:0000313" key="3">
    <source>
        <dbReference type="EMBL" id="CAK0829597.1"/>
    </source>
</evidence>
<keyword evidence="4" id="KW-1185">Reference proteome</keyword>